<evidence type="ECO:0000313" key="2">
    <source>
        <dbReference type="EMBL" id="THV07072.1"/>
    </source>
</evidence>
<feature type="transmembrane region" description="Helical" evidence="1">
    <location>
        <begin position="105"/>
        <end position="128"/>
    </location>
</feature>
<proteinExistence type="predicted"/>
<dbReference type="OrthoDB" id="2988301at2759"/>
<dbReference type="Proteomes" id="UP000297245">
    <property type="component" value="Unassembled WGS sequence"/>
</dbReference>
<feature type="transmembrane region" description="Helical" evidence="1">
    <location>
        <begin position="148"/>
        <end position="171"/>
    </location>
</feature>
<gene>
    <name evidence="2" type="ORF">K435DRAFT_960045</name>
</gene>
<dbReference type="AlphaFoldDB" id="A0A4S8MVG5"/>
<evidence type="ECO:0008006" key="4">
    <source>
        <dbReference type="Google" id="ProtNLM"/>
    </source>
</evidence>
<feature type="transmembrane region" description="Helical" evidence="1">
    <location>
        <begin position="20"/>
        <end position="41"/>
    </location>
</feature>
<keyword evidence="1" id="KW-1133">Transmembrane helix</keyword>
<feature type="transmembrane region" description="Helical" evidence="1">
    <location>
        <begin position="178"/>
        <end position="197"/>
    </location>
</feature>
<evidence type="ECO:0000256" key="1">
    <source>
        <dbReference type="SAM" id="Phobius"/>
    </source>
</evidence>
<evidence type="ECO:0000313" key="3">
    <source>
        <dbReference type="Proteomes" id="UP000297245"/>
    </source>
</evidence>
<protein>
    <recommendedName>
        <fullName evidence="4">Fungal pheromone STE3G-protein-coupled receptor</fullName>
    </recommendedName>
</protein>
<name>A0A4S8MVG5_DENBC</name>
<organism evidence="2 3">
    <name type="scientific">Dendrothele bispora (strain CBS 962.96)</name>
    <dbReference type="NCBI Taxonomy" id="1314807"/>
    <lineage>
        <taxon>Eukaryota</taxon>
        <taxon>Fungi</taxon>
        <taxon>Dikarya</taxon>
        <taxon>Basidiomycota</taxon>
        <taxon>Agaricomycotina</taxon>
        <taxon>Agaricomycetes</taxon>
        <taxon>Agaricomycetidae</taxon>
        <taxon>Agaricales</taxon>
        <taxon>Agaricales incertae sedis</taxon>
        <taxon>Dendrothele</taxon>
    </lineage>
</organism>
<sequence length="227" mass="25183">MNATPSSSRTRGICVTQAALVYSVPTLTAFTTLSLLIHGWYNVHFGLSKLPLESYSGIMSFLLWAPFIVWSFIFVAYLITGLLNPAIVHNGGIYCGFASIMPAKVSSLFVIIVTFSTIPIQASLTLSLSRKLDVNNVTSPTSVQMFKMVIRVLIFSFLILIGFAEGIIHLLSSYRNWTVDLTMASLPVFAVLIFGIQKDFFQTWMEWTGLSLIPSVYLSLKRAIYSS</sequence>
<reference evidence="2 3" key="1">
    <citation type="journal article" date="2019" name="Nat. Ecol. Evol.">
        <title>Megaphylogeny resolves global patterns of mushroom evolution.</title>
        <authorList>
            <person name="Varga T."/>
            <person name="Krizsan K."/>
            <person name="Foldi C."/>
            <person name="Dima B."/>
            <person name="Sanchez-Garcia M."/>
            <person name="Sanchez-Ramirez S."/>
            <person name="Szollosi G.J."/>
            <person name="Szarkandi J.G."/>
            <person name="Papp V."/>
            <person name="Albert L."/>
            <person name="Andreopoulos W."/>
            <person name="Angelini C."/>
            <person name="Antonin V."/>
            <person name="Barry K.W."/>
            <person name="Bougher N.L."/>
            <person name="Buchanan P."/>
            <person name="Buyck B."/>
            <person name="Bense V."/>
            <person name="Catcheside P."/>
            <person name="Chovatia M."/>
            <person name="Cooper J."/>
            <person name="Damon W."/>
            <person name="Desjardin D."/>
            <person name="Finy P."/>
            <person name="Geml J."/>
            <person name="Haridas S."/>
            <person name="Hughes K."/>
            <person name="Justo A."/>
            <person name="Karasinski D."/>
            <person name="Kautmanova I."/>
            <person name="Kiss B."/>
            <person name="Kocsube S."/>
            <person name="Kotiranta H."/>
            <person name="LaButti K.M."/>
            <person name="Lechner B.E."/>
            <person name="Liimatainen K."/>
            <person name="Lipzen A."/>
            <person name="Lukacs Z."/>
            <person name="Mihaltcheva S."/>
            <person name="Morgado L.N."/>
            <person name="Niskanen T."/>
            <person name="Noordeloos M.E."/>
            <person name="Ohm R.A."/>
            <person name="Ortiz-Santana B."/>
            <person name="Ovrebo C."/>
            <person name="Racz N."/>
            <person name="Riley R."/>
            <person name="Savchenko A."/>
            <person name="Shiryaev A."/>
            <person name="Soop K."/>
            <person name="Spirin V."/>
            <person name="Szebenyi C."/>
            <person name="Tomsovsky M."/>
            <person name="Tulloss R.E."/>
            <person name="Uehling J."/>
            <person name="Grigoriev I.V."/>
            <person name="Vagvolgyi C."/>
            <person name="Papp T."/>
            <person name="Martin F.M."/>
            <person name="Miettinen O."/>
            <person name="Hibbett D.S."/>
            <person name="Nagy L.G."/>
        </authorList>
    </citation>
    <scope>NUCLEOTIDE SEQUENCE [LARGE SCALE GENOMIC DNA]</scope>
    <source>
        <strain evidence="2 3">CBS 962.96</strain>
    </source>
</reference>
<keyword evidence="3" id="KW-1185">Reference proteome</keyword>
<feature type="transmembrane region" description="Helical" evidence="1">
    <location>
        <begin position="61"/>
        <end position="84"/>
    </location>
</feature>
<keyword evidence="1" id="KW-0472">Membrane</keyword>
<dbReference type="EMBL" id="ML179039">
    <property type="protein sequence ID" value="THV07072.1"/>
    <property type="molecule type" value="Genomic_DNA"/>
</dbReference>
<feature type="non-terminal residue" evidence="2">
    <location>
        <position position="227"/>
    </location>
</feature>
<accession>A0A4S8MVG5</accession>
<keyword evidence="1" id="KW-0812">Transmembrane</keyword>